<evidence type="ECO:0000313" key="1">
    <source>
        <dbReference type="EMBL" id="GCL62768.1"/>
    </source>
</evidence>
<gene>
    <name evidence="1" type="ORF">AQPW35_18490</name>
</gene>
<protein>
    <submittedName>
        <fullName evidence="1">Uncharacterized protein</fullName>
    </submittedName>
</protein>
<dbReference type="EMBL" id="BJCL01000003">
    <property type="protein sequence ID" value="GCL62768.1"/>
    <property type="molecule type" value="Genomic_DNA"/>
</dbReference>
<dbReference type="AlphaFoldDB" id="A0A480AVF5"/>
<name>A0A480AVF5_9BURK</name>
<comment type="caution">
    <text evidence="1">The sequence shown here is derived from an EMBL/GenBank/DDBJ whole genome shotgun (WGS) entry which is preliminary data.</text>
</comment>
<keyword evidence="2" id="KW-1185">Reference proteome</keyword>
<evidence type="ECO:0000313" key="2">
    <source>
        <dbReference type="Proteomes" id="UP000301751"/>
    </source>
</evidence>
<proteinExistence type="predicted"/>
<accession>A0A480AVF5</accession>
<reference evidence="2" key="1">
    <citation type="submission" date="2019-03" db="EMBL/GenBank/DDBJ databases">
        <title>Aquabacterium pictum sp.nov., the first bacteriochlorophyll a-containing freshwater bacterium in the genus Aquabacterium of the class Betaproteobacteria.</title>
        <authorList>
            <person name="Hirose S."/>
            <person name="Tank M."/>
            <person name="Hara E."/>
            <person name="Tamaki H."/>
            <person name="Takaichi S."/>
            <person name="Haruta S."/>
            <person name="Hanada S."/>
        </authorList>
    </citation>
    <scope>NUCLEOTIDE SEQUENCE [LARGE SCALE GENOMIC DNA]</scope>
    <source>
        <strain evidence="2">W35</strain>
    </source>
</reference>
<dbReference type="Proteomes" id="UP000301751">
    <property type="component" value="Unassembled WGS sequence"/>
</dbReference>
<organism evidence="1 2">
    <name type="scientific">Pseudaquabacterium pictum</name>
    <dbReference type="NCBI Taxonomy" id="2315236"/>
    <lineage>
        <taxon>Bacteria</taxon>
        <taxon>Pseudomonadati</taxon>
        <taxon>Pseudomonadota</taxon>
        <taxon>Betaproteobacteria</taxon>
        <taxon>Burkholderiales</taxon>
        <taxon>Sphaerotilaceae</taxon>
        <taxon>Pseudaquabacterium</taxon>
    </lineage>
</organism>
<sequence>MHVVAAEGTEALRAAHRTCDSQVNLQGLTDSGQDDVAAVRSKSSRPASPGHRRVIRLFRAFGRPFEVPVRNLSIRPDRRAFFAEQAQRWRQAASACAEASREARGASRLREAHQYLEQAARCLERLDDKAGAFRSLYHAAMSEWLLHGSAGLRHTTDGLRRVVRQHCFRRRLGA</sequence>